<reference evidence="8" key="1">
    <citation type="submission" date="2014-08" db="EMBL/GenBank/DDBJ databases">
        <authorList>
            <person name="Falentin Helene"/>
        </authorList>
    </citation>
    <scope>NUCLEOTIDE SEQUENCE</scope>
</reference>
<dbReference type="AlphaFoldDB" id="A0A068VTV7"/>
<dbReference type="GO" id="GO:0005737">
    <property type="term" value="C:cytoplasm"/>
    <property type="evidence" value="ECO:0007669"/>
    <property type="project" value="UniProtKB-SubCell"/>
</dbReference>
<evidence type="ECO:0000259" key="7">
    <source>
        <dbReference type="Pfam" id="PF00889"/>
    </source>
</evidence>
<feature type="domain" description="Translation elongation factor EFTs/EF1B dimerisation" evidence="7">
    <location>
        <begin position="67"/>
        <end position="269"/>
    </location>
</feature>
<dbReference type="InterPro" id="IPR018101">
    <property type="entry name" value="Transl_elong_Ts_CS"/>
</dbReference>
<evidence type="ECO:0000256" key="3">
    <source>
        <dbReference type="ARBA" id="ARBA00022768"/>
    </source>
</evidence>
<dbReference type="PANTHER" id="PTHR11741:SF0">
    <property type="entry name" value="ELONGATION FACTOR TS, MITOCHONDRIAL"/>
    <property type="match status" value="1"/>
</dbReference>
<name>A0A068VTV7_PROFF</name>
<dbReference type="SUPFAM" id="SSF54713">
    <property type="entry name" value="Elongation factor Ts (EF-Ts), dimerisation domain"/>
    <property type="match status" value="2"/>
</dbReference>
<comment type="similarity">
    <text evidence="1 6">Belongs to the EF-Ts family.</text>
</comment>
<evidence type="ECO:0000256" key="4">
    <source>
        <dbReference type="ARBA" id="ARBA00022917"/>
    </source>
</evidence>
<dbReference type="NCBIfam" id="TIGR00116">
    <property type="entry name" value="tsf"/>
    <property type="match status" value="1"/>
</dbReference>
<dbReference type="Gene3D" id="1.10.286.20">
    <property type="match status" value="1"/>
</dbReference>
<comment type="function">
    <text evidence="5 6">Associates with the EF-Tu.GDP complex and induces the exchange of GDP to GTP. It remains bound to the aminoacyl-tRNA.EF-Tu.GTP complex up to the GTP hydrolysis stage on the ribosome.</text>
</comment>
<evidence type="ECO:0000256" key="5">
    <source>
        <dbReference type="ARBA" id="ARBA00025453"/>
    </source>
</evidence>
<dbReference type="KEGG" id="pfre:RM25_1398"/>
<dbReference type="GO" id="GO:0003746">
    <property type="term" value="F:translation elongation factor activity"/>
    <property type="evidence" value="ECO:0007669"/>
    <property type="project" value="UniProtKB-UniRule"/>
</dbReference>
<dbReference type="InterPro" id="IPR014039">
    <property type="entry name" value="Transl_elong_EFTs/EF1B_dimer"/>
</dbReference>
<evidence type="ECO:0000256" key="2">
    <source>
        <dbReference type="ARBA" id="ARBA00016956"/>
    </source>
</evidence>
<proteinExistence type="inferred from homology"/>
<sequence length="270" mass="28944">MAIKATDVKKLRDATGAGMMDAKKALTEAEGDFEKATELLRVSGAAKAAKRSDREAANGLVAAAGNALIQLASETDFVAKNAEFIALGDQIAKAVDEAAAASLDEALAITLPDGRTIQQAVADMAAKIGEKIELAHAAYVPGTIDVYLHRRDPDLPPQVGVIVAVEGDDEDFVHSVALQIASMNPSYLSPEDVPADIVERERRIAEETAQEEGKPEKIIPRIVEGRLKSFYKEECLLEQPEINDEKKTVGQLAKEHGVKILAFERFATGA</sequence>
<dbReference type="FunFam" id="1.10.286.20:FF:000001">
    <property type="entry name" value="Elongation factor Ts"/>
    <property type="match status" value="1"/>
</dbReference>
<dbReference type="PANTHER" id="PTHR11741">
    <property type="entry name" value="ELONGATION FACTOR TS"/>
    <property type="match status" value="1"/>
</dbReference>
<dbReference type="Pfam" id="PF00889">
    <property type="entry name" value="EF_TS"/>
    <property type="match status" value="1"/>
</dbReference>
<dbReference type="PATRIC" id="fig|66712.6.peg.1425"/>
<dbReference type="InterPro" id="IPR001816">
    <property type="entry name" value="Transl_elong_EFTs/EF1B"/>
</dbReference>
<dbReference type="SUPFAM" id="SSF46934">
    <property type="entry name" value="UBA-like"/>
    <property type="match status" value="1"/>
</dbReference>
<dbReference type="HAMAP" id="MF_00050">
    <property type="entry name" value="EF_Ts"/>
    <property type="match status" value="1"/>
</dbReference>
<dbReference type="InterPro" id="IPR009060">
    <property type="entry name" value="UBA-like_sf"/>
</dbReference>
<keyword evidence="6" id="KW-0963">Cytoplasm</keyword>
<protein>
    <recommendedName>
        <fullName evidence="2 6">Elongation factor Ts</fullName>
        <shortName evidence="6">EF-Ts</shortName>
    </recommendedName>
</protein>
<dbReference type="Gene3D" id="1.10.8.10">
    <property type="entry name" value="DNA helicase RuvA subunit, C-terminal domain"/>
    <property type="match status" value="1"/>
</dbReference>
<keyword evidence="3 6" id="KW-0251">Elongation factor</keyword>
<comment type="subcellular location">
    <subcellularLocation>
        <location evidence="6">Cytoplasm</location>
    </subcellularLocation>
</comment>
<evidence type="ECO:0000256" key="6">
    <source>
        <dbReference type="HAMAP-Rule" id="MF_00050"/>
    </source>
</evidence>
<dbReference type="RefSeq" id="WP_013161344.1">
    <property type="nucleotide sequence ID" value="NZ_CP010341.1"/>
</dbReference>
<evidence type="ECO:0000256" key="1">
    <source>
        <dbReference type="ARBA" id="ARBA00005532"/>
    </source>
</evidence>
<dbReference type="FunFam" id="1.10.8.10:FF:000001">
    <property type="entry name" value="Elongation factor Ts"/>
    <property type="match status" value="1"/>
</dbReference>
<dbReference type="PROSITE" id="PS01126">
    <property type="entry name" value="EF_TS_1"/>
    <property type="match status" value="1"/>
</dbReference>
<gene>
    <name evidence="6 8" type="primary">tsf</name>
    <name evidence="8" type="ORF">PFCIRM138_01405</name>
</gene>
<feature type="region of interest" description="Involved in Mg(2+) ion dislocation from EF-Tu" evidence="6">
    <location>
        <begin position="75"/>
        <end position="78"/>
    </location>
</feature>
<dbReference type="InterPro" id="IPR036402">
    <property type="entry name" value="EF-Ts_dimer_sf"/>
</dbReference>
<keyword evidence="4 6" id="KW-0648">Protein biosynthesis</keyword>
<organism evidence="8">
    <name type="scientific">Propionibacterium freudenreichii subsp. freudenreichii</name>
    <dbReference type="NCBI Taxonomy" id="66712"/>
    <lineage>
        <taxon>Bacteria</taxon>
        <taxon>Bacillati</taxon>
        <taxon>Actinomycetota</taxon>
        <taxon>Actinomycetes</taxon>
        <taxon>Propionibacteriales</taxon>
        <taxon>Propionibacteriaceae</taxon>
        <taxon>Propionibacterium</taxon>
    </lineage>
</organism>
<evidence type="ECO:0000313" key="8">
    <source>
        <dbReference type="EMBL" id="CEP27402.1"/>
    </source>
</evidence>
<dbReference type="Gene3D" id="3.30.479.20">
    <property type="entry name" value="Elongation factor Ts, dimerisation domain"/>
    <property type="match status" value="2"/>
</dbReference>
<dbReference type="EMBL" id="LM676436">
    <property type="protein sequence ID" value="CEP27402.1"/>
    <property type="molecule type" value="Genomic_DNA"/>
</dbReference>
<accession>A0A068VTV7</accession>
<dbReference type="CDD" id="cd14275">
    <property type="entry name" value="UBA_EF-Ts"/>
    <property type="match status" value="1"/>
</dbReference>